<evidence type="ECO:0000256" key="1">
    <source>
        <dbReference type="SAM" id="Coils"/>
    </source>
</evidence>
<keyword evidence="3" id="KW-1185">Reference proteome</keyword>
<dbReference type="OrthoDB" id="10480131at2759"/>
<keyword evidence="1" id="KW-0175">Coiled coil</keyword>
<dbReference type="Proteomes" id="UP000822476">
    <property type="component" value="Unassembled WGS sequence"/>
</dbReference>
<dbReference type="EMBL" id="JTDE01021809">
    <property type="protein sequence ID" value="KAF7232436.1"/>
    <property type="molecule type" value="Genomic_DNA"/>
</dbReference>
<sequence length="171" mass="19674">MRLQNQLSDDLRASREHVPVDFAPSPTPICADERLDFVVQTVRQLSIRLKRVECKLEFLTAERRKQHAEDVEIAVFGTEFRLPPASEVDLMELEAKLQDSDTCSKLVSCRYESQLFSGELAVNLRWVMLWRSGSSRTHKSYLGSICTSVQPTWTVREDWDRKQINLLGYAG</sequence>
<feature type="coiled-coil region" evidence="1">
    <location>
        <begin position="42"/>
        <end position="69"/>
    </location>
</feature>
<name>A0A8S9Y936_9TREM</name>
<evidence type="ECO:0000313" key="3">
    <source>
        <dbReference type="Proteomes" id="UP000822476"/>
    </source>
</evidence>
<protein>
    <submittedName>
        <fullName evidence="2">Uncharacterized protein</fullName>
    </submittedName>
</protein>
<accession>A0A8S9Y936</accession>
<reference evidence="2" key="1">
    <citation type="submission" date="2019-07" db="EMBL/GenBank/DDBJ databases">
        <title>Annotation for the trematode Paragonimus miyazaki's.</title>
        <authorList>
            <person name="Choi Y.-J."/>
        </authorList>
    </citation>
    <scope>NUCLEOTIDE SEQUENCE</scope>
    <source>
        <strain evidence="2">Japan</strain>
    </source>
</reference>
<gene>
    <name evidence="2" type="ORF">EG68_09133</name>
</gene>
<evidence type="ECO:0000313" key="2">
    <source>
        <dbReference type="EMBL" id="KAF7232436.1"/>
    </source>
</evidence>
<comment type="caution">
    <text evidence="2">The sequence shown here is derived from an EMBL/GenBank/DDBJ whole genome shotgun (WGS) entry which is preliminary data.</text>
</comment>
<organism evidence="2 3">
    <name type="scientific">Paragonimus skrjabini miyazakii</name>
    <dbReference type="NCBI Taxonomy" id="59628"/>
    <lineage>
        <taxon>Eukaryota</taxon>
        <taxon>Metazoa</taxon>
        <taxon>Spiralia</taxon>
        <taxon>Lophotrochozoa</taxon>
        <taxon>Platyhelminthes</taxon>
        <taxon>Trematoda</taxon>
        <taxon>Digenea</taxon>
        <taxon>Plagiorchiida</taxon>
        <taxon>Troglotremata</taxon>
        <taxon>Troglotrematidae</taxon>
        <taxon>Paragonimus</taxon>
    </lineage>
</organism>
<proteinExistence type="predicted"/>
<dbReference type="AlphaFoldDB" id="A0A8S9Y936"/>